<keyword evidence="2" id="KW-1185">Reference proteome</keyword>
<organism evidence="1 2">
    <name type="scientific">Nonomuraea antimicrobica</name>
    <dbReference type="NCBI Taxonomy" id="561173"/>
    <lineage>
        <taxon>Bacteria</taxon>
        <taxon>Bacillati</taxon>
        <taxon>Actinomycetota</taxon>
        <taxon>Actinomycetes</taxon>
        <taxon>Streptosporangiales</taxon>
        <taxon>Streptosporangiaceae</taxon>
        <taxon>Nonomuraea</taxon>
    </lineage>
</organism>
<reference evidence="2" key="1">
    <citation type="journal article" date="2019" name="Int. J. Syst. Evol. Microbiol.">
        <title>The Global Catalogue of Microorganisms (GCM) 10K type strain sequencing project: providing services to taxonomists for standard genome sequencing and annotation.</title>
        <authorList>
            <consortium name="The Broad Institute Genomics Platform"/>
            <consortium name="The Broad Institute Genome Sequencing Center for Infectious Disease"/>
            <person name="Wu L."/>
            <person name="Ma J."/>
        </authorList>
    </citation>
    <scope>NUCLEOTIDE SEQUENCE [LARGE SCALE GENOMIC DNA]</scope>
    <source>
        <strain evidence="2">JCM 16904</strain>
    </source>
</reference>
<evidence type="ECO:0008006" key="3">
    <source>
        <dbReference type="Google" id="ProtNLM"/>
    </source>
</evidence>
<comment type="caution">
    <text evidence="1">The sequence shown here is derived from an EMBL/GenBank/DDBJ whole genome shotgun (WGS) entry which is preliminary data.</text>
</comment>
<accession>A0ABP7C9C1</accession>
<evidence type="ECO:0000313" key="2">
    <source>
        <dbReference type="Proteomes" id="UP001500902"/>
    </source>
</evidence>
<dbReference type="EMBL" id="BAAAZP010000101">
    <property type="protein sequence ID" value="GAA3683936.1"/>
    <property type="molecule type" value="Genomic_DNA"/>
</dbReference>
<protein>
    <recommendedName>
        <fullName evidence="3">Excreted virulence factor EspC, type VII ESX diderm</fullName>
    </recommendedName>
</protein>
<gene>
    <name evidence="1" type="ORF">GCM10022224_055700</name>
</gene>
<evidence type="ECO:0000313" key="1">
    <source>
        <dbReference type="EMBL" id="GAA3683936.1"/>
    </source>
</evidence>
<name>A0ABP7C9C1_9ACTN</name>
<proteinExistence type="predicted"/>
<dbReference type="Proteomes" id="UP001500902">
    <property type="component" value="Unassembled WGS sequence"/>
</dbReference>
<sequence length="106" mass="10996">MTERTAGISIDADGRDSSGRAMSRLAGEYTAYVNGLSFADEAPLPYEEFAAGYRELRASLHASCEQLAGSLDRAGAGQIAMAVVNRGTELANGELADSSRADGGHA</sequence>